<protein>
    <submittedName>
        <fullName evidence="1">Uncharacterized protein</fullName>
    </submittedName>
</protein>
<evidence type="ECO:0000313" key="2">
    <source>
        <dbReference type="Proteomes" id="UP000222564"/>
    </source>
</evidence>
<gene>
    <name evidence="1" type="ORF">P378_08245</name>
</gene>
<dbReference type="AlphaFoldDB" id="A0A2C6MBY5"/>
<dbReference type="EMBL" id="AWQQ01000046">
    <property type="protein sequence ID" value="PHJ38729.1"/>
    <property type="molecule type" value="Genomic_DNA"/>
</dbReference>
<dbReference type="Gene3D" id="1.10.10.10">
    <property type="entry name" value="Winged helix-like DNA-binding domain superfamily/Winged helix DNA-binding domain"/>
    <property type="match status" value="1"/>
</dbReference>
<evidence type="ECO:0000313" key="1">
    <source>
        <dbReference type="EMBL" id="PHJ38729.1"/>
    </source>
</evidence>
<name>A0A2C6MBY5_9FIRM</name>
<reference evidence="1 2" key="1">
    <citation type="submission" date="2013-09" db="EMBL/GenBank/DDBJ databases">
        <title>Biodegradation of hydrocarbons in the deep terrestrial subsurface : characterization of a microbial consortium composed of two Desulfotomaculum species originating from a deep geological formation.</title>
        <authorList>
            <person name="Aullo T."/>
            <person name="Berlendis S."/>
            <person name="Lascourreges J.-F."/>
            <person name="Dessort D."/>
            <person name="Saint-Laurent S."/>
            <person name="Schraauwers B."/>
            <person name="Mas J."/>
            <person name="Magot M."/>
            <person name="Ranchou-Peyruse A."/>
        </authorList>
    </citation>
    <scope>NUCLEOTIDE SEQUENCE [LARGE SCALE GENOMIC DNA]</scope>
    <source>
        <strain evidence="1 2">Bs107</strain>
    </source>
</reference>
<comment type="caution">
    <text evidence="1">The sequence shown here is derived from an EMBL/GenBank/DDBJ whole genome shotgun (WGS) entry which is preliminary data.</text>
</comment>
<keyword evidence="2" id="KW-1185">Reference proteome</keyword>
<accession>A0A2C6MBY5</accession>
<dbReference type="Proteomes" id="UP000222564">
    <property type="component" value="Unassembled WGS sequence"/>
</dbReference>
<dbReference type="InterPro" id="IPR036388">
    <property type="entry name" value="WH-like_DNA-bd_sf"/>
</dbReference>
<proteinExistence type="predicted"/>
<sequence>MLKTNVETHIEKEFKSFMFEYHTLIRLINKIFEEDISKIAKSVDLTYPQFLALLFINHNEGLLIS</sequence>
<organism evidence="1 2">
    <name type="scientific">Desulforamulus profundi</name>
    <dbReference type="NCBI Taxonomy" id="1383067"/>
    <lineage>
        <taxon>Bacteria</taxon>
        <taxon>Bacillati</taxon>
        <taxon>Bacillota</taxon>
        <taxon>Clostridia</taxon>
        <taxon>Eubacteriales</taxon>
        <taxon>Peptococcaceae</taxon>
        <taxon>Desulforamulus</taxon>
    </lineage>
</organism>